<evidence type="ECO:0000313" key="5">
    <source>
        <dbReference type="Proteomes" id="UP001242480"/>
    </source>
</evidence>
<comment type="caution">
    <text evidence="4">The sequence shown here is derived from an EMBL/GenBank/DDBJ whole genome shotgun (WGS) entry which is preliminary data.</text>
</comment>
<keyword evidence="5" id="KW-1185">Reference proteome</keyword>
<evidence type="ECO:0000256" key="1">
    <source>
        <dbReference type="ARBA" id="ARBA00022679"/>
    </source>
</evidence>
<dbReference type="PANTHER" id="PTHR28629:SF4">
    <property type="entry name" value="TRIOKINASE_FMN CYCLASE"/>
    <property type="match status" value="1"/>
</dbReference>
<keyword evidence="1" id="KW-0808">Transferase</keyword>
<dbReference type="Proteomes" id="UP001242480">
    <property type="component" value="Unassembled WGS sequence"/>
</dbReference>
<dbReference type="Gene3D" id="1.25.40.340">
    <property type="match status" value="1"/>
</dbReference>
<proteinExistence type="predicted"/>
<reference evidence="4 5" key="1">
    <citation type="submission" date="2023-07" db="EMBL/GenBank/DDBJ databases">
        <title>Genomic Encyclopedia of Type Strains, Phase IV (KMG-IV): sequencing the most valuable type-strain genomes for metagenomic binning, comparative biology and taxonomic classification.</title>
        <authorList>
            <person name="Goeker M."/>
        </authorList>
    </citation>
    <scope>NUCLEOTIDE SEQUENCE [LARGE SCALE GENOMIC DNA]</scope>
    <source>
        <strain evidence="4 5">DSM 19619</strain>
    </source>
</reference>
<dbReference type="InterPro" id="IPR004007">
    <property type="entry name" value="DhaL_dom"/>
</dbReference>
<evidence type="ECO:0000259" key="3">
    <source>
        <dbReference type="PROSITE" id="PS51480"/>
    </source>
</evidence>
<dbReference type="InterPro" id="IPR050861">
    <property type="entry name" value="Dihydroxyacetone_Kinase"/>
</dbReference>
<gene>
    <name evidence="4" type="ORF">QO011_008366</name>
</gene>
<accession>A0ABU0JM06</accession>
<dbReference type="PROSITE" id="PS51480">
    <property type="entry name" value="DHAL"/>
    <property type="match status" value="1"/>
</dbReference>
<feature type="domain" description="DhaL" evidence="3">
    <location>
        <begin position="9"/>
        <end position="204"/>
    </location>
</feature>
<sequence length="214" mass="21712">MTGFSAGDVADAVRRAHLALATGGLEHVLNEADSRLGDGDTGSMLARVFDRLAAVDLGASADLGAAFRALAQAATAATGSSLGTLMGTALLAIAKATKGQASADWSQLHGLLGTALDAMAARGGASLGDKTVLDAISDVAKAIAGLDDPAAIAEASVRAGHTTLERFRGLPCRIGRARMFAEESKRSDDPGMLAFVSLIETVSRKTSHPEGLGR</sequence>
<keyword evidence="2" id="KW-0418">Kinase</keyword>
<dbReference type="PANTHER" id="PTHR28629">
    <property type="entry name" value="TRIOKINASE/FMN CYCLASE"/>
    <property type="match status" value="1"/>
</dbReference>
<dbReference type="InterPro" id="IPR036117">
    <property type="entry name" value="DhaL_dom_sf"/>
</dbReference>
<dbReference type="RefSeq" id="WP_307286401.1">
    <property type="nucleotide sequence ID" value="NZ_JAUSVX010000033.1"/>
</dbReference>
<name>A0ABU0JM06_9HYPH</name>
<dbReference type="EMBL" id="JAUSVX010000033">
    <property type="protein sequence ID" value="MDQ0475323.1"/>
    <property type="molecule type" value="Genomic_DNA"/>
</dbReference>
<organism evidence="4 5">
    <name type="scientific">Labrys wisconsinensis</name>
    <dbReference type="NCBI Taxonomy" id="425677"/>
    <lineage>
        <taxon>Bacteria</taxon>
        <taxon>Pseudomonadati</taxon>
        <taxon>Pseudomonadota</taxon>
        <taxon>Alphaproteobacteria</taxon>
        <taxon>Hyphomicrobiales</taxon>
        <taxon>Xanthobacteraceae</taxon>
        <taxon>Labrys</taxon>
    </lineage>
</organism>
<evidence type="ECO:0000313" key="4">
    <source>
        <dbReference type="EMBL" id="MDQ0475323.1"/>
    </source>
</evidence>
<dbReference type="Pfam" id="PF02734">
    <property type="entry name" value="Dak2"/>
    <property type="match status" value="1"/>
</dbReference>
<protein>
    <recommendedName>
        <fullName evidence="3">DhaL domain-containing protein</fullName>
    </recommendedName>
</protein>
<dbReference type="SUPFAM" id="SSF101473">
    <property type="entry name" value="DhaL-like"/>
    <property type="match status" value="1"/>
</dbReference>
<evidence type="ECO:0000256" key="2">
    <source>
        <dbReference type="ARBA" id="ARBA00022777"/>
    </source>
</evidence>
<dbReference type="SMART" id="SM01120">
    <property type="entry name" value="Dak2"/>
    <property type="match status" value="1"/>
</dbReference>